<dbReference type="SUPFAM" id="SSF63825">
    <property type="entry name" value="YWTD domain"/>
    <property type="match status" value="1"/>
</dbReference>
<evidence type="ECO:0000256" key="1">
    <source>
        <dbReference type="SAM" id="MobiDB-lite"/>
    </source>
</evidence>
<evidence type="ECO:0000313" key="3">
    <source>
        <dbReference type="EMBL" id="AYA38409.1"/>
    </source>
</evidence>
<dbReference type="NCBIfam" id="TIGR02276">
    <property type="entry name" value="beta_rpt_yvtn"/>
    <property type="match status" value="1"/>
</dbReference>
<keyword evidence="4" id="KW-1185">Reference proteome</keyword>
<protein>
    <recommendedName>
        <fullName evidence="5">YncE family protein</fullName>
    </recommendedName>
</protein>
<dbReference type="Gene3D" id="2.130.10.10">
    <property type="entry name" value="YVTN repeat-like/Quinoprotein amine dehydrogenase"/>
    <property type="match status" value="1"/>
</dbReference>
<dbReference type="RefSeq" id="WP_119445956.1">
    <property type="nucleotide sequence ID" value="NZ_CP032317.1"/>
</dbReference>
<accession>A0A3B7RCQ3</accession>
<keyword evidence="2" id="KW-0732">Signal</keyword>
<evidence type="ECO:0008006" key="5">
    <source>
        <dbReference type="Google" id="ProtNLM"/>
    </source>
</evidence>
<gene>
    <name evidence="3" type="ORF">D3Y59_15955</name>
</gene>
<feature type="compositionally biased region" description="Basic and acidic residues" evidence="1">
    <location>
        <begin position="61"/>
        <end position="72"/>
    </location>
</feature>
<feature type="region of interest" description="Disordered" evidence="1">
    <location>
        <begin position="52"/>
        <end position="72"/>
    </location>
</feature>
<dbReference type="OrthoDB" id="9773938at2"/>
<dbReference type="PROSITE" id="PS51257">
    <property type="entry name" value="PROKAR_LIPOPROTEIN"/>
    <property type="match status" value="1"/>
</dbReference>
<dbReference type="PANTHER" id="PTHR47197:SF3">
    <property type="entry name" value="DIHYDRO-HEME D1 DEHYDROGENASE"/>
    <property type="match status" value="1"/>
</dbReference>
<dbReference type="InterPro" id="IPR015943">
    <property type="entry name" value="WD40/YVTN_repeat-like_dom_sf"/>
</dbReference>
<feature type="chain" id="PRO_5017806034" description="YncE family protein" evidence="2">
    <location>
        <begin position="23"/>
        <end position="359"/>
    </location>
</feature>
<evidence type="ECO:0000313" key="4">
    <source>
        <dbReference type="Proteomes" id="UP000262802"/>
    </source>
</evidence>
<sequence length="359" mass="38094">MQLLMRRPWLPALVATALLLGACNPSDDNKEQPAPQVTKAVYVANQGNYGTPSGSVTAYDKPNKQADKDPFRRANGRAAGDVVQSVTPIGDKLYIVANNSGKVEIVNAADFRSVGQIGNLSQPRYLVAGPANKAYVTEWQGSYPNYTAGRVSVIDLNTYQVTKTIDVGRNPEQPLLANGKLYVPNSDENSVTVINTATDAAEATLTFTDGPQNLVKDVDGNLWVLCGGITRYGGAPNYPVLSKTPAALHRFAPATPATRQTLTFASSGAADLSVSPNGAQLYYRYGGAVYRMPSSATALPTAPFVRRSFMVINVDPTDGELYGALGSYTADGKAIRYNSAGTAIDSFGVGLIPGDISFR</sequence>
<dbReference type="AlphaFoldDB" id="A0A3B7RCQ3"/>
<dbReference type="InterPro" id="IPR031815">
    <property type="entry name" value="DUF5074"/>
</dbReference>
<name>A0A3B7RCQ3_9BACT</name>
<evidence type="ECO:0000256" key="2">
    <source>
        <dbReference type="SAM" id="SignalP"/>
    </source>
</evidence>
<dbReference type="EMBL" id="CP032317">
    <property type="protein sequence ID" value="AYA38409.1"/>
    <property type="molecule type" value="Genomic_DNA"/>
</dbReference>
<reference evidence="3 4" key="1">
    <citation type="submission" date="2018-09" db="EMBL/GenBank/DDBJ databases">
        <title>Hymenobacter medium sp. nov., isolated from R2A medium.</title>
        <authorList>
            <person name="Yingchao G."/>
        </authorList>
    </citation>
    <scope>NUCLEOTIDE SEQUENCE [LARGE SCALE GENOMIC DNA]</scope>
    <source>
        <strain evidence="4">sh-6</strain>
    </source>
</reference>
<feature type="signal peptide" evidence="2">
    <location>
        <begin position="1"/>
        <end position="22"/>
    </location>
</feature>
<dbReference type="PANTHER" id="PTHR47197">
    <property type="entry name" value="PROTEIN NIRF"/>
    <property type="match status" value="1"/>
</dbReference>
<dbReference type="Proteomes" id="UP000262802">
    <property type="component" value="Chromosome"/>
</dbReference>
<dbReference type="InterPro" id="IPR011964">
    <property type="entry name" value="YVTN_b-propeller_repeat"/>
</dbReference>
<proteinExistence type="predicted"/>
<dbReference type="KEGG" id="hyh:D3Y59_15955"/>
<dbReference type="Pfam" id="PF16819">
    <property type="entry name" value="DUF5074"/>
    <property type="match status" value="1"/>
</dbReference>
<organism evidence="3 4">
    <name type="scientific">Hymenobacter oligotrophus</name>
    <dbReference type="NCBI Taxonomy" id="2319843"/>
    <lineage>
        <taxon>Bacteria</taxon>
        <taxon>Pseudomonadati</taxon>
        <taxon>Bacteroidota</taxon>
        <taxon>Cytophagia</taxon>
        <taxon>Cytophagales</taxon>
        <taxon>Hymenobacteraceae</taxon>
        <taxon>Hymenobacter</taxon>
    </lineage>
</organism>
<dbReference type="InterPro" id="IPR051200">
    <property type="entry name" value="Host-pathogen_enzymatic-act"/>
</dbReference>